<accession>A0A8X6R013</accession>
<name>A0A8X6R013_NEPPI</name>
<dbReference type="EMBL" id="BMAW01018648">
    <property type="protein sequence ID" value="GFT59409.1"/>
    <property type="molecule type" value="Genomic_DNA"/>
</dbReference>
<reference evidence="2" key="1">
    <citation type="submission" date="2020-08" db="EMBL/GenBank/DDBJ databases">
        <title>Multicomponent nature underlies the extraordinary mechanical properties of spider dragline silk.</title>
        <authorList>
            <person name="Kono N."/>
            <person name="Nakamura H."/>
            <person name="Mori M."/>
            <person name="Yoshida Y."/>
            <person name="Ohtoshi R."/>
            <person name="Malay A.D."/>
            <person name="Moran D.A.P."/>
            <person name="Tomita M."/>
            <person name="Numata K."/>
            <person name="Arakawa K."/>
        </authorList>
    </citation>
    <scope>NUCLEOTIDE SEQUENCE</scope>
</reference>
<gene>
    <name evidence="2" type="primary">X975_02399</name>
    <name evidence="1" type="ORF">NPIL_158901</name>
    <name evidence="2" type="ORF">NPIL_480951</name>
</gene>
<proteinExistence type="predicted"/>
<evidence type="ECO:0000313" key="2">
    <source>
        <dbReference type="EMBL" id="GFU39515.1"/>
    </source>
</evidence>
<evidence type="ECO:0000313" key="1">
    <source>
        <dbReference type="EMBL" id="GFT59409.1"/>
    </source>
</evidence>
<dbReference type="EMBL" id="BMAW01084610">
    <property type="protein sequence ID" value="GFU39515.1"/>
    <property type="molecule type" value="Genomic_DNA"/>
</dbReference>
<evidence type="ECO:0008006" key="4">
    <source>
        <dbReference type="Google" id="ProtNLM"/>
    </source>
</evidence>
<dbReference type="PANTHER" id="PTHR47331:SF1">
    <property type="entry name" value="GAG-LIKE PROTEIN"/>
    <property type="match status" value="1"/>
</dbReference>
<dbReference type="Proteomes" id="UP000887013">
    <property type="component" value="Unassembled WGS sequence"/>
</dbReference>
<evidence type="ECO:0000313" key="3">
    <source>
        <dbReference type="Proteomes" id="UP000887013"/>
    </source>
</evidence>
<organism evidence="2 3">
    <name type="scientific">Nephila pilipes</name>
    <name type="common">Giant wood spider</name>
    <name type="synonym">Nephila maculata</name>
    <dbReference type="NCBI Taxonomy" id="299642"/>
    <lineage>
        <taxon>Eukaryota</taxon>
        <taxon>Metazoa</taxon>
        <taxon>Ecdysozoa</taxon>
        <taxon>Arthropoda</taxon>
        <taxon>Chelicerata</taxon>
        <taxon>Arachnida</taxon>
        <taxon>Araneae</taxon>
        <taxon>Araneomorphae</taxon>
        <taxon>Entelegynae</taxon>
        <taxon>Araneoidea</taxon>
        <taxon>Nephilidae</taxon>
        <taxon>Nephila</taxon>
    </lineage>
</organism>
<dbReference type="OrthoDB" id="6432187at2759"/>
<comment type="caution">
    <text evidence="2">The sequence shown here is derived from an EMBL/GenBank/DDBJ whole genome shotgun (WGS) entry which is preliminary data.</text>
</comment>
<keyword evidence="3" id="KW-1185">Reference proteome</keyword>
<dbReference type="AlphaFoldDB" id="A0A8X6R013"/>
<dbReference type="PANTHER" id="PTHR47331">
    <property type="entry name" value="PHD-TYPE DOMAIN-CONTAINING PROTEIN"/>
    <property type="match status" value="1"/>
</dbReference>
<sequence length="204" mass="23618">MLYPVVESCLPTEILKAWDRYRLNREDKEDDPVVSKDEVLENLMIFLRHEVEGEEHRFLAETSFGNGMKRKESRKPPLRDEPTAATLIANTSVGRNQCIFCERAHASQDCQKISNLAYEDRKGQVMRKRCCLVCLKPGHMAKRCHSSVKCLICGRRHYALLCPDLRKDKISSKSREVDEEQHSTETLLTNLPLERKIYLKTITV</sequence>
<protein>
    <recommendedName>
        <fullName evidence="4">CCHC-type domain-containing protein</fullName>
    </recommendedName>
</protein>